<proteinExistence type="predicted"/>
<evidence type="ECO:0000313" key="3">
    <source>
        <dbReference type="Proteomes" id="UP001372338"/>
    </source>
</evidence>
<dbReference type="AlphaFoldDB" id="A0AAN9FQT4"/>
<evidence type="ECO:0000256" key="1">
    <source>
        <dbReference type="SAM" id="MobiDB-lite"/>
    </source>
</evidence>
<accession>A0AAN9FQT4</accession>
<name>A0AAN9FQT4_CROPI</name>
<dbReference type="PANTHER" id="PTHR33696">
    <property type="entry name" value="T22J18.15-RELATED"/>
    <property type="match status" value="1"/>
</dbReference>
<gene>
    <name evidence="2" type="ORF">RIF29_18439</name>
</gene>
<feature type="region of interest" description="Disordered" evidence="1">
    <location>
        <begin position="81"/>
        <end position="107"/>
    </location>
</feature>
<comment type="caution">
    <text evidence="2">The sequence shown here is derived from an EMBL/GenBank/DDBJ whole genome shotgun (WGS) entry which is preliminary data.</text>
</comment>
<keyword evidence="3" id="KW-1185">Reference proteome</keyword>
<dbReference type="PANTHER" id="PTHR33696:SF1">
    <property type="entry name" value="T22J18.15"/>
    <property type="match status" value="1"/>
</dbReference>
<sequence length="216" mass="24611">MDSSSTQRHQDHRIVPKQFQTFYKYLSSRRTPSFSSSSFSPSSSSFESLYFVDDTLLSPATPHRFSGVPFSWEHLPGIPKNLNSNKKQESSSLKLLPLPPTTTTTTTHSCKKLINHEEHRIRKKNSIQSSTSQRDPFFDAMVKCSKDDHDDEGKKPSRSLWNNDDAKVSRSLSDRFGFINLNASCKRTCAVSESIIYIPSSRRSTYQHFTPTPRSL</sequence>
<dbReference type="Proteomes" id="UP001372338">
    <property type="component" value="Unassembled WGS sequence"/>
</dbReference>
<dbReference type="EMBL" id="JAYWIO010000003">
    <property type="protein sequence ID" value="KAK7277288.1"/>
    <property type="molecule type" value="Genomic_DNA"/>
</dbReference>
<evidence type="ECO:0000313" key="2">
    <source>
        <dbReference type="EMBL" id="KAK7277288.1"/>
    </source>
</evidence>
<protein>
    <submittedName>
        <fullName evidence="2">Uncharacterized protein</fullName>
    </submittedName>
</protein>
<reference evidence="2 3" key="1">
    <citation type="submission" date="2024-01" db="EMBL/GenBank/DDBJ databases">
        <title>The genomes of 5 underutilized Papilionoideae crops provide insights into root nodulation and disease resistanc.</title>
        <authorList>
            <person name="Yuan L."/>
        </authorList>
    </citation>
    <scope>NUCLEOTIDE SEQUENCE [LARGE SCALE GENOMIC DNA]</scope>
    <source>
        <strain evidence="2">ZHUSHIDOU_FW_LH</strain>
        <tissue evidence="2">Leaf</tissue>
    </source>
</reference>
<organism evidence="2 3">
    <name type="scientific">Crotalaria pallida</name>
    <name type="common">Smooth rattlebox</name>
    <name type="synonym">Crotalaria striata</name>
    <dbReference type="NCBI Taxonomy" id="3830"/>
    <lineage>
        <taxon>Eukaryota</taxon>
        <taxon>Viridiplantae</taxon>
        <taxon>Streptophyta</taxon>
        <taxon>Embryophyta</taxon>
        <taxon>Tracheophyta</taxon>
        <taxon>Spermatophyta</taxon>
        <taxon>Magnoliopsida</taxon>
        <taxon>eudicotyledons</taxon>
        <taxon>Gunneridae</taxon>
        <taxon>Pentapetalae</taxon>
        <taxon>rosids</taxon>
        <taxon>fabids</taxon>
        <taxon>Fabales</taxon>
        <taxon>Fabaceae</taxon>
        <taxon>Papilionoideae</taxon>
        <taxon>50 kb inversion clade</taxon>
        <taxon>genistoids sensu lato</taxon>
        <taxon>core genistoids</taxon>
        <taxon>Crotalarieae</taxon>
        <taxon>Crotalaria</taxon>
    </lineage>
</organism>